<gene>
    <name evidence="1" type="ORF">METZ01_LOCUS425222</name>
</gene>
<dbReference type="AlphaFoldDB" id="A0A382XQ05"/>
<organism evidence="1">
    <name type="scientific">marine metagenome</name>
    <dbReference type="NCBI Taxonomy" id="408172"/>
    <lineage>
        <taxon>unclassified sequences</taxon>
        <taxon>metagenomes</taxon>
        <taxon>ecological metagenomes</taxon>
    </lineage>
</organism>
<proteinExistence type="predicted"/>
<feature type="non-terminal residue" evidence="1">
    <location>
        <position position="269"/>
    </location>
</feature>
<reference evidence="1" key="1">
    <citation type="submission" date="2018-05" db="EMBL/GenBank/DDBJ databases">
        <authorList>
            <person name="Lanie J.A."/>
            <person name="Ng W.-L."/>
            <person name="Kazmierczak K.M."/>
            <person name="Andrzejewski T.M."/>
            <person name="Davidsen T.M."/>
            <person name="Wayne K.J."/>
            <person name="Tettelin H."/>
            <person name="Glass J.I."/>
            <person name="Rusch D."/>
            <person name="Podicherti R."/>
            <person name="Tsui H.-C.T."/>
            <person name="Winkler M.E."/>
        </authorList>
    </citation>
    <scope>NUCLEOTIDE SEQUENCE</scope>
</reference>
<dbReference type="EMBL" id="UINC01169031">
    <property type="protein sequence ID" value="SVD72368.1"/>
    <property type="molecule type" value="Genomic_DNA"/>
</dbReference>
<accession>A0A382XQ05</accession>
<protein>
    <submittedName>
        <fullName evidence="1">Uncharacterized protein</fullName>
    </submittedName>
</protein>
<sequence length="269" mass="30128">NDNVCSKAIFLYGGGELIEVGTWNSDRIEYFDNTNCSGTASIIDTVQFVLTVSEDSTFVFDGDPLSSGQIFFADYLVQSTCTNNSNCEQIYNEQDCVATSMCSWEKQYTSLIYDEKPIEGWVNDFPGENLIHETVNQANGLTYEYWSLNPDEEITTDVFEGVNIRINGNVDTARVVDEGGEWINEGETNRANIELLFNKRLSKLEPWDYSITWTGDTITTITNLTIDTSVTIVDEQMNPTEVIGGNFDFLVMNLFSGDTLDMAVKDING</sequence>
<name>A0A382XQ05_9ZZZZ</name>
<feature type="non-terminal residue" evidence="1">
    <location>
        <position position="1"/>
    </location>
</feature>
<evidence type="ECO:0000313" key="1">
    <source>
        <dbReference type="EMBL" id="SVD72368.1"/>
    </source>
</evidence>